<evidence type="ECO:0000313" key="2">
    <source>
        <dbReference type="EMBL" id="GEO88218.1"/>
    </source>
</evidence>
<evidence type="ECO:0000313" key="3">
    <source>
        <dbReference type="Proteomes" id="UP000321769"/>
    </source>
</evidence>
<proteinExistence type="predicted"/>
<gene>
    <name evidence="2" type="ORF">AFL01nite_05450</name>
</gene>
<evidence type="ECO:0000259" key="1">
    <source>
        <dbReference type="Pfam" id="PF12728"/>
    </source>
</evidence>
<dbReference type="OrthoDB" id="194758at2"/>
<keyword evidence="3" id="KW-1185">Reference proteome</keyword>
<protein>
    <recommendedName>
        <fullName evidence="1">Helix-turn-helix domain-containing protein</fullName>
    </recommendedName>
</protein>
<dbReference type="SUPFAM" id="SSF46955">
    <property type="entry name" value="Putative DNA-binding domain"/>
    <property type="match status" value="1"/>
</dbReference>
<dbReference type="RefSeq" id="WP_146825544.1">
    <property type="nucleotide sequence ID" value="NZ_BAAAYQ010000001.1"/>
</dbReference>
<dbReference type="InterPro" id="IPR041657">
    <property type="entry name" value="HTH_17"/>
</dbReference>
<organism evidence="2 3">
    <name type="scientific">Aeromicrobium flavum</name>
    <dbReference type="NCBI Taxonomy" id="416568"/>
    <lineage>
        <taxon>Bacteria</taxon>
        <taxon>Bacillati</taxon>
        <taxon>Actinomycetota</taxon>
        <taxon>Actinomycetes</taxon>
        <taxon>Propionibacteriales</taxon>
        <taxon>Nocardioidaceae</taxon>
        <taxon>Aeromicrobium</taxon>
    </lineage>
</organism>
<accession>A0A512HRY6</accession>
<reference evidence="2 3" key="1">
    <citation type="submission" date="2019-07" db="EMBL/GenBank/DDBJ databases">
        <title>Whole genome shotgun sequence of Aeromicrobium flavum NBRC 107625.</title>
        <authorList>
            <person name="Hosoyama A."/>
            <person name="Uohara A."/>
            <person name="Ohji S."/>
            <person name="Ichikawa N."/>
        </authorList>
    </citation>
    <scope>NUCLEOTIDE SEQUENCE [LARGE SCALE GENOMIC DNA]</scope>
    <source>
        <strain evidence="2 3">NBRC 107625</strain>
    </source>
</reference>
<dbReference type="InterPro" id="IPR009061">
    <property type="entry name" value="DNA-bd_dom_put_sf"/>
</dbReference>
<dbReference type="AlphaFoldDB" id="A0A512HRY6"/>
<sequence length="72" mass="8041">MNDTHTPSALEPMMSVEELSAYLDVPIRTLYDWRRVGRGPCPIHVGRQLRYFVSDVLADQRELSGGANPTPG</sequence>
<dbReference type="EMBL" id="BJZQ01000001">
    <property type="protein sequence ID" value="GEO88218.1"/>
    <property type="molecule type" value="Genomic_DNA"/>
</dbReference>
<name>A0A512HRY6_9ACTN</name>
<feature type="domain" description="Helix-turn-helix" evidence="1">
    <location>
        <begin position="13"/>
        <end position="58"/>
    </location>
</feature>
<dbReference type="Pfam" id="PF12728">
    <property type="entry name" value="HTH_17"/>
    <property type="match status" value="1"/>
</dbReference>
<dbReference type="Proteomes" id="UP000321769">
    <property type="component" value="Unassembled WGS sequence"/>
</dbReference>
<comment type="caution">
    <text evidence="2">The sequence shown here is derived from an EMBL/GenBank/DDBJ whole genome shotgun (WGS) entry which is preliminary data.</text>
</comment>